<dbReference type="Gene3D" id="3.90.550.10">
    <property type="entry name" value="Spore Coat Polysaccharide Biosynthesis Protein SpsA, Chain A"/>
    <property type="match status" value="1"/>
</dbReference>
<evidence type="ECO:0000313" key="3">
    <source>
        <dbReference type="Proteomes" id="UP000046090"/>
    </source>
</evidence>
<dbReference type="PANTHER" id="PTHR43685:SF2">
    <property type="entry name" value="GLYCOSYLTRANSFERASE 2-LIKE DOMAIN-CONTAINING PROTEIN"/>
    <property type="match status" value="1"/>
</dbReference>
<keyword evidence="2" id="KW-0808">Transferase</keyword>
<dbReference type="EMBL" id="CDMK01000002">
    <property type="protein sequence ID" value="CRI34942.1"/>
    <property type="molecule type" value="Genomic_DNA"/>
</dbReference>
<evidence type="ECO:0000313" key="2">
    <source>
        <dbReference type="EMBL" id="CRI34942.1"/>
    </source>
</evidence>
<accession>A0A0K2Y9T9</accession>
<protein>
    <submittedName>
        <fullName evidence="2">Glycosyl transferase, family 2</fullName>
    </submittedName>
</protein>
<dbReference type="SUPFAM" id="SSF53448">
    <property type="entry name" value="Nucleotide-diphospho-sugar transferases"/>
    <property type="match status" value="1"/>
</dbReference>
<dbReference type="InterPro" id="IPR029044">
    <property type="entry name" value="Nucleotide-diphossugar_trans"/>
</dbReference>
<keyword evidence="3" id="KW-1185">Reference proteome</keyword>
<gene>
    <name evidence="2" type="ORF">HHE01_07430</name>
</gene>
<dbReference type="InterPro" id="IPR001173">
    <property type="entry name" value="Glyco_trans_2-like"/>
</dbReference>
<proteinExistence type="predicted"/>
<sequence length="257" mass="28243">MRGLRGGIINLSLITPVLNGGQTIKTCVESVAAQSAPPMEHLILDGGSIDNTLEVLKAYPHLQVFSSPDLGLYDAMNKGIARAKGEIIGILNSDDCYAHTGVLSQVLEAFKNHPQADMVYADLVYVKGGRVVRCYVSGHFSKRGFFYGKVPAHPTLFVRKAVYDRFGGYKIDYKIAADYEFLLRTLVVAGLKAVYVPHVWVKMGVGGVSTRGLKSLWLANQENLRACRENGIKANMATMLLRYPYKILGLLCARFKG</sequence>
<dbReference type="GO" id="GO:0016740">
    <property type="term" value="F:transferase activity"/>
    <property type="evidence" value="ECO:0007669"/>
    <property type="project" value="UniProtKB-KW"/>
</dbReference>
<dbReference type="InterPro" id="IPR050834">
    <property type="entry name" value="Glycosyltransf_2"/>
</dbReference>
<organism evidence="2 3">
    <name type="scientific">Helicobacter heilmannii</name>
    <dbReference type="NCBI Taxonomy" id="35817"/>
    <lineage>
        <taxon>Bacteria</taxon>
        <taxon>Pseudomonadati</taxon>
        <taxon>Campylobacterota</taxon>
        <taxon>Epsilonproteobacteria</taxon>
        <taxon>Campylobacterales</taxon>
        <taxon>Helicobacteraceae</taxon>
        <taxon>Helicobacter</taxon>
    </lineage>
</organism>
<dbReference type="AlphaFoldDB" id="A0A0K2Y9T9"/>
<dbReference type="CDD" id="cd06433">
    <property type="entry name" value="GT_2_WfgS_like"/>
    <property type="match status" value="1"/>
</dbReference>
<feature type="domain" description="Glycosyltransferase 2-like" evidence="1">
    <location>
        <begin position="12"/>
        <end position="132"/>
    </location>
</feature>
<name>A0A0K2Y9T9_HELHE</name>
<dbReference type="Pfam" id="PF00535">
    <property type="entry name" value="Glycos_transf_2"/>
    <property type="match status" value="1"/>
</dbReference>
<reference evidence="3" key="1">
    <citation type="submission" date="2014-12" db="EMBL/GenBank/DDBJ databases">
        <authorList>
            <person name="Smet A."/>
        </authorList>
    </citation>
    <scope>NUCLEOTIDE SEQUENCE [LARGE SCALE GENOMIC DNA]</scope>
</reference>
<dbReference type="Proteomes" id="UP000046090">
    <property type="component" value="Unassembled WGS sequence"/>
</dbReference>
<dbReference type="PANTHER" id="PTHR43685">
    <property type="entry name" value="GLYCOSYLTRANSFERASE"/>
    <property type="match status" value="1"/>
</dbReference>
<evidence type="ECO:0000259" key="1">
    <source>
        <dbReference type="Pfam" id="PF00535"/>
    </source>
</evidence>